<dbReference type="GeneID" id="10447129"/>
<organism evidence="1 2">
    <name type="scientific">Cryptomonas paramaecium</name>
    <dbReference type="NCBI Taxonomy" id="2898"/>
    <lineage>
        <taxon>Eukaryota</taxon>
        <taxon>Cryptophyceae</taxon>
        <taxon>Cryptomonadales</taxon>
        <taxon>Cryptomonadaceae</taxon>
        <taxon>Cryptomonas</taxon>
    </lineage>
</organism>
<protein>
    <submittedName>
        <fullName evidence="1">Uncharacterized protein</fullName>
    </submittedName>
</protein>
<dbReference type="Proteomes" id="UP000243423">
    <property type="component" value="Nucleomorph 2"/>
</dbReference>
<proteinExistence type="predicted"/>
<geneLocation type="nucleomorph" evidence="1"/>
<dbReference type="AlphaFoldDB" id="F2HHU5"/>
<gene>
    <name evidence="1" type="ORF">CPARA_2gp233</name>
</gene>
<reference evidence="1 2" key="1">
    <citation type="journal article" date="2011" name="Genome Biol. Evol.">
        <title>Complete nucleomorph genome sequence of the nonphotosynthetic alga Cryptomonas paramecium reveals a core nucleomorph gene set.</title>
        <authorList>
            <person name="Tanifuji G."/>
            <person name="Onodera N.T."/>
            <person name="Wheeler T.J."/>
            <person name="Dlutek M."/>
            <person name="Donaher N."/>
            <person name="Archibald J.M."/>
        </authorList>
    </citation>
    <scope>NUCLEOTIDE SEQUENCE [LARGE SCALE GENOMIC DNA]</scope>
    <source>
        <strain evidence="1 2">CCAP977/2A</strain>
    </source>
</reference>
<dbReference type="EMBL" id="CP002173">
    <property type="protein sequence ID" value="AEA38891.1"/>
    <property type="molecule type" value="Genomic_DNA"/>
</dbReference>
<sequence length="92" mass="11192">MFDPNILSKKKLLFFIKSYFPRFSLDLRSEQFINMKAIDLLNKLCKKICMYIIHRKGRVFQSDDIRFFFLQNKKNLIFPKLNLLSKKKLKKN</sequence>
<evidence type="ECO:0000313" key="1">
    <source>
        <dbReference type="EMBL" id="AEA38891.1"/>
    </source>
</evidence>
<evidence type="ECO:0000313" key="2">
    <source>
        <dbReference type="Proteomes" id="UP000243423"/>
    </source>
</evidence>
<name>F2HHU5_9CRYP</name>
<keyword evidence="1" id="KW-0542">Nucleomorph</keyword>
<accession>F2HHU5</accession>
<dbReference type="RefSeq" id="XP_003239789.1">
    <property type="nucleotide sequence ID" value="XM_003239741.1"/>
</dbReference>